<evidence type="ECO:0000256" key="1">
    <source>
        <dbReference type="ARBA" id="ARBA00010928"/>
    </source>
</evidence>
<sequence length="576" mass="64924">MEKSAPAIPFALNWGIMATGHIAKRFARDLLTDPLVRSTDDKAQGFCVEVGAPFGEVAVYSSYQELVADSAVDIVYIATPVSHHFRNAMLALEASKHVLCEKTLTADGGVRRPLRRERGVSLRERELHVPGELAVLCRAAAAGDAGTRRHAGQPPDARATHRGVSGRGAGEVSVPAFLRHALRRYIRPLTRSDQTMDNHQDRGAASGQAGHTEPPPPHSTRKETYMTFVCSHCGKREASSKPRQLWKLMQEQLTICPGTVIGITLRCLRCTYPEFIKTWVENLKPHGYDLGDNKRAPAVEMAWVVAYVEHRPELPEVDGILRGLSDEVYLLDTMGAHLIAAVRAVYGVTSPSHVALLQGSRYWSLRTTHISAREEYLGLLDSELGNLNRVQAELERLLKRGEEDDSFRISLRELNRLYSALADLYEAVVNIATMVIHTHADLWPYQQLYLTTKEFSRVQQYIRDEHSFCWGKVRRLQPKVRTFKGSLPVRELVDLVAMPGRDDSRIAFIKDIKEGIMSILFEFSDLQGSIEETEESPYPTTRKRYNFLPVEFDIESDSYRHCGERQYRSIAESRFG</sequence>
<dbReference type="Pfam" id="PF01408">
    <property type="entry name" value="GFO_IDH_MocA"/>
    <property type="match status" value="1"/>
</dbReference>
<evidence type="ECO:0000256" key="3">
    <source>
        <dbReference type="ARBA" id="ARBA00038984"/>
    </source>
</evidence>
<gene>
    <name evidence="8" type="ORF">PG997_000129</name>
</gene>
<dbReference type="Proteomes" id="UP001433268">
    <property type="component" value="Unassembled WGS sequence"/>
</dbReference>
<accession>A0ABR1X9V7</accession>
<reference evidence="8 9" key="1">
    <citation type="submission" date="2023-01" db="EMBL/GenBank/DDBJ databases">
        <title>Analysis of 21 Apiospora genomes using comparative genomics revels a genus with tremendous synthesis potential of carbohydrate active enzymes and secondary metabolites.</title>
        <authorList>
            <person name="Sorensen T."/>
        </authorList>
    </citation>
    <scope>NUCLEOTIDE SEQUENCE [LARGE SCALE GENOMIC DNA]</scope>
    <source>
        <strain evidence="8 9">CBS 114990</strain>
    </source>
</reference>
<protein>
    <recommendedName>
        <fullName evidence="3">D-xylose 1-dehydrogenase (NADP(+), D-xylono-1,5-lactone-forming)</fullName>
        <ecNumber evidence="3">1.1.1.179</ecNumber>
    </recommendedName>
    <alternativeName>
        <fullName evidence="4">D-xylose-NADP dehydrogenase</fullName>
    </alternativeName>
</protein>
<feature type="region of interest" description="Disordered" evidence="6">
    <location>
        <begin position="145"/>
        <end position="169"/>
    </location>
</feature>
<proteinExistence type="inferred from homology"/>
<feature type="domain" description="Gfo/Idh/MocA-like oxidoreductase N-terminal" evidence="7">
    <location>
        <begin position="34"/>
        <end position="105"/>
    </location>
</feature>
<comment type="catalytic activity">
    <reaction evidence="5">
        <text>D-xylose + NADP(+) = D-xylono-1,5-lactone + NADPH + H(+)</text>
        <dbReference type="Rhea" id="RHEA:22000"/>
        <dbReference type="ChEBI" id="CHEBI:15378"/>
        <dbReference type="ChEBI" id="CHEBI:15867"/>
        <dbReference type="ChEBI" id="CHEBI:53455"/>
        <dbReference type="ChEBI" id="CHEBI:57783"/>
        <dbReference type="ChEBI" id="CHEBI:58349"/>
        <dbReference type="EC" id="1.1.1.179"/>
    </reaction>
</comment>
<dbReference type="InterPro" id="IPR000683">
    <property type="entry name" value="Gfo/Idh/MocA-like_OxRdtase_N"/>
</dbReference>
<evidence type="ECO:0000259" key="7">
    <source>
        <dbReference type="Pfam" id="PF01408"/>
    </source>
</evidence>
<evidence type="ECO:0000313" key="9">
    <source>
        <dbReference type="Proteomes" id="UP001433268"/>
    </source>
</evidence>
<evidence type="ECO:0000256" key="6">
    <source>
        <dbReference type="SAM" id="MobiDB-lite"/>
    </source>
</evidence>
<dbReference type="SUPFAM" id="SSF51735">
    <property type="entry name" value="NAD(P)-binding Rossmann-fold domains"/>
    <property type="match status" value="1"/>
</dbReference>
<evidence type="ECO:0000256" key="5">
    <source>
        <dbReference type="ARBA" id="ARBA00049233"/>
    </source>
</evidence>
<comment type="caution">
    <text evidence="8">The sequence shown here is derived from an EMBL/GenBank/DDBJ whole genome shotgun (WGS) entry which is preliminary data.</text>
</comment>
<dbReference type="GeneID" id="92037504"/>
<dbReference type="RefSeq" id="XP_066674217.1">
    <property type="nucleotide sequence ID" value="XM_066804444.1"/>
</dbReference>
<dbReference type="EMBL" id="JAQQWN010000002">
    <property type="protein sequence ID" value="KAK8093444.1"/>
    <property type="molecule type" value="Genomic_DNA"/>
</dbReference>
<dbReference type="PANTHER" id="PTHR22604:SF115">
    <property type="entry name" value="DIHYDRODIOL DEHYDROGENASE, PUTATIVE (AFU_ORTHOLOGUE AFUA_1G07520)-RELATED"/>
    <property type="match status" value="1"/>
</dbReference>
<evidence type="ECO:0000256" key="4">
    <source>
        <dbReference type="ARBA" id="ARBA00042988"/>
    </source>
</evidence>
<evidence type="ECO:0000256" key="2">
    <source>
        <dbReference type="ARBA" id="ARBA00023002"/>
    </source>
</evidence>
<dbReference type="EC" id="1.1.1.179" evidence="3"/>
<dbReference type="InterPro" id="IPR036291">
    <property type="entry name" value="NAD(P)-bd_dom_sf"/>
</dbReference>
<dbReference type="PANTHER" id="PTHR22604">
    <property type="entry name" value="OXIDOREDUCTASES"/>
    <property type="match status" value="1"/>
</dbReference>
<dbReference type="InterPro" id="IPR050984">
    <property type="entry name" value="Gfo/Idh/MocA_domain"/>
</dbReference>
<keyword evidence="2" id="KW-0560">Oxidoreductase</keyword>
<feature type="region of interest" description="Disordered" evidence="6">
    <location>
        <begin position="188"/>
        <end position="222"/>
    </location>
</feature>
<evidence type="ECO:0000313" key="8">
    <source>
        <dbReference type="EMBL" id="KAK8093444.1"/>
    </source>
</evidence>
<dbReference type="Gene3D" id="3.40.50.720">
    <property type="entry name" value="NAD(P)-binding Rossmann-like Domain"/>
    <property type="match status" value="1"/>
</dbReference>
<keyword evidence="9" id="KW-1185">Reference proteome</keyword>
<name>A0ABR1X9V7_9PEZI</name>
<organism evidence="8 9">
    <name type="scientific">Apiospora hydei</name>
    <dbReference type="NCBI Taxonomy" id="1337664"/>
    <lineage>
        <taxon>Eukaryota</taxon>
        <taxon>Fungi</taxon>
        <taxon>Dikarya</taxon>
        <taxon>Ascomycota</taxon>
        <taxon>Pezizomycotina</taxon>
        <taxon>Sordariomycetes</taxon>
        <taxon>Xylariomycetidae</taxon>
        <taxon>Amphisphaeriales</taxon>
        <taxon>Apiosporaceae</taxon>
        <taxon>Apiospora</taxon>
    </lineage>
</organism>
<comment type="similarity">
    <text evidence="1">Belongs to the Gfo/Idh/MocA family.</text>
</comment>